<sequence length="279" mass="31094">MLQADHGQHFPVLPLDLRLHKVSITIHCVVILVTNSILPLALYFSLNYTTSLPQKTIIPIINAVIGAPTLGRWILRSWRLFHAEIFRPLASSNPWAFDYLNWNLTIGIIYLIPVLALASRRPFGLRLFSLILPLTVIQCSIQLLLLESFFLLGFRTPFSFSSVKAGSEFPAGVVLLAEDICAVDGNLGRPFRSALHKRIAASPTLETSLRQLDWIWGLSGVTVGATLIGIIFGVENDEIGVVIAFTIPWIWAFIFTILTIHLVRCSLEKEKQVLVSGKE</sequence>
<name>A0ABR4I6V8_9EURO</name>
<feature type="transmembrane region" description="Helical" evidence="1">
    <location>
        <begin position="214"/>
        <end position="234"/>
    </location>
</feature>
<dbReference type="EMBL" id="JBFXLS010000053">
    <property type="protein sequence ID" value="KAL2823382.1"/>
    <property type="molecule type" value="Genomic_DNA"/>
</dbReference>
<evidence type="ECO:0000256" key="1">
    <source>
        <dbReference type="SAM" id="Phobius"/>
    </source>
</evidence>
<keyword evidence="1" id="KW-0812">Transmembrane</keyword>
<feature type="transmembrane region" description="Helical" evidence="1">
    <location>
        <begin position="130"/>
        <end position="154"/>
    </location>
</feature>
<keyword evidence="3" id="KW-1185">Reference proteome</keyword>
<proteinExistence type="predicted"/>
<gene>
    <name evidence="2" type="ORF">BDW59DRAFT_148807</name>
</gene>
<dbReference type="Proteomes" id="UP001610335">
    <property type="component" value="Unassembled WGS sequence"/>
</dbReference>
<dbReference type="PANTHER" id="PTHR42024">
    <property type="entry name" value="AMINO ACID PERMEASE_ SLC12A DOMAIN-CONTAINING PROTEIN"/>
    <property type="match status" value="1"/>
</dbReference>
<reference evidence="2 3" key="1">
    <citation type="submission" date="2024-07" db="EMBL/GenBank/DDBJ databases">
        <title>Section-level genome sequencing and comparative genomics of Aspergillus sections Usti and Cavernicolus.</title>
        <authorList>
            <consortium name="Lawrence Berkeley National Laboratory"/>
            <person name="Nybo J.L."/>
            <person name="Vesth T.C."/>
            <person name="Theobald S."/>
            <person name="Frisvad J.C."/>
            <person name="Larsen T.O."/>
            <person name="Kjaerboelling I."/>
            <person name="Rothschild-Mancinelli K."/>
            <person name="Lyhne E.K."/>
            <person name="Kogle M.E."/>
            <person name="Barry K."/>
            <person name="Clum A."/>
            <person name="Na H."/>
            <person name="Ledsgaard L."/>
            <person name="Lin J."/>
            <person name="Lipzen A."/>
            <person name="Kuo A."/>
            <person name="Riley R."/>
            <person name="Mondo S."/>
            <person name="LaButti K."/>
            <person name="Haridas S."/>
            <person name="Pangalinan J."/>
            <person name="Salamov A.A."/>
            <person name="Simmons B.A."/>
            <person name="Magnuson J.K."/>
            <person name="Chen J."/>
            <person name="Drula E."/>
            <person name="Henrissat B."/>
            <person name="Wiebenga A."/>
            <person name="Lubbers R.J."/>
            <person name="Gomes A.C."/>
            <person name="Makela M.R."/>
            <person name="Stajich J."/>
            <person name="Grigoriev I.V."/>
            <person name="Mortensen U.H."/>
            <person name="De vries R.P."/>
            <person name="Baker S.E."/>
            <person name="Andersen M.R."/>
        </authorList>
    </citation>
    <scope>NUCLEOTIDE SEQUENCE [LARGE SCALE GENOMIC DNA]</scope>
    <source>
        <strain evidence="2 3">CBS 600.67</strain>
    </source>
</reference>
<accession>A0ABR4I6V8</accession>
<keyword evidence="1" id="KW-0472">Membrane</keyword>
<keyword evidence="1" id="KW-1133">Transmembrane helix</keyword>
<protein>
    <submittedName>
        <fullName evidence="2">Uncharacterized protein</fullName>
    </submittedName>
</protein>
<organism evidence="2 3">
    <name type="scientific">Aspergillus cavernicola</name>
    <dbReference type="NCBI Taxonomy" id="176166"/>
    <lineage>
        <taxon>Eukaryota</taxon>
        <taxon>Fungi</taxon>
        <taxon>Dikarya</taxon>
        <taxon>Ascomycota</taxon>
        <taxon>Pezizomycotina</taxon>
        <taxon>Eurotiomycetes</taxon>
        <taxon>Eurotiomycetidae</taxon>
        <taxon>Eurotiales</taxon>
        <taxon>Aspergillaceae</taxon>
        <taxon>Aspergillus</taxon>
        <taxon>Aspergillus subgen. Nidulantes</taxon>
    </lineage>
</organism>
<dbReference type="PANTHER" id="PTHR42024:SF1">
    <property type="entry name" value="AMINO ACID PERMEASE_ SLC12A DOMAIN-CONTAINING PROTEIN"/>
    <property type="match status" value="1"/>
</dbReference>
<evidence type="ECO:0000313" key="2">
    <source>
        <dbReference type="EMBL" id="KAL2823382.1"/>
    </source>
</evidence>
<evidence type="ECO:0000313" key="3">
    <source>
        <dbReference type="Proteomes" id="UP001610335"/>
    </source>
</evidence>
<feature type="transmembrane region" description="Helical" evidence="1">
    <location>
        <begin position="241"/>
        <end position="263"/>
    </location>
</feature>
<feature type="transmembrane region" description="Helical" evidence="1">
    <location>
        <begin position="56"/>
        <end position="75"/>
    </location>
</feature>
<comment type="caution">
    <text evidence="2">The sequence shown here is derived from an EMBL/GenBank/DDBJ whole genome shotgun (WGS) entry which is preliminary data.</text>
</comment>
<feature type="transmembrane region" description="Helical" evidence="1">
    <location>
        <begin position="24"/>
        <end position="44"/>
    </location>
</feature>
<feature type="transmembrane region" description="Helical" evidence="1">
    <location>
        <begin position="99"/>
        <end position="118"/>
    </location>
</feature>